<protein>
    <recommendedName>
        <fullName evidence="3">Lipoprotein</fullName>
    </recommendedName>
</protein>
<sequence length="154" mass="17114">MGLSMRKQAVLLGCVALSLLGCEQPVTQDANRPLVWRAPALHEQSPALQALREWSAQAEAPLFVARIEEDRSAGEAPRQRLQVHSTANAMRVEGEVFARLARLGYSRTLLREQAGLFVVEYRNSQDLPVSAEYRERAEQGGVKSTVLFSWPQGN</sequence>
<evidence type="ECO:0000313" key="2">
    <source>
        <dbReference type="Proteomes" id="UP000655550"/>
    </source>
</evidence>
<name>A0ABQ2AKW4_9PSED</name>
<dbReference type="Proteomes" id="UP000655550">
    <property type="component" value="Unassembled WGS sequence"/>
</dbReference>
<proteinExistence type="predicted"/>
<reference evidence="2" key="1">
    <citation type="journal article" date="2019" name="Int. J. Syst. Evol. Microbiol.">
        <title>The Global Catalogue of Microorganisms (GCM) 10K type strain sequencing project: providing services to taxonomists for standard genome sequencing and annotation.</title>
        <authorList>
            <consortium name="The Broad Institute Genomics Platform"/>
            <consortium name="The Broad Institute Genome Sequencing Center for Infectious Disease"/>
            <person name="Wu L."/>
            <person name="Ma J."/>
        </authorList>
    </citation>
    <scope>NUCLEOTIDE SEQUENCE [LARGE SCALE GENOMIC DNA]</scope>
    <source>
        <strain evidence="2">CCM 8778</strain>
    </source>
</reference>
<gene>
    <name evidence="1" type="ORF">GCM10007363_12370</name>
</gene>
<dbReference type="PROSITE" id="PS51257">
    <property type="entry name" value="PROKAR_LIPOPROTEIN"/>
    <property type="match status" value="1"/>
</dbReference>
<evidence type="ECO:0008006" key="3">
    <source>
        <dbReference type="Google" id="ProtNLM"/>
    </source>
</evidence>
<accession>A0ABQ2AKW4</accession>
<evidence type="ECO:0000313" key="1">
    <source>
        <dbReference type="EMBL" id="GGH91743.1"/>
    </source>
</evidence>
<dbReference type="EMBL" id="BMDE01000003">
    <property type="protein sequence ID" value="GGH91743.1"/>
    <property type="molecule type" value="Genomic_DNA"/>
</dbReference>
<keyword evidence="2" id="KW-1185">Reference proteome</keyword>
<comment type="caution">
    <text evidence="1">The sequence shown here is derived from an EMBL/GenBank/DDBJ whole genome shotgun (WGS) entry which is preliminary data.</text>
</comment>
<organism evidence="1 2">
    <name type="scientific">Pseudomonas fluvialis</name>
    <dbReference type="NCBI Taxonomy" id="1793966"/>
    <lineage>
        <taxon>Bacteria</taxon>
        <taxon>Pseudomonadati</taxon>
        <taxon>Pseudomonadota</taxon>
        <taxon>Gammaproteobacteria</taxon>
        <taxon>Pseudomonadales</taxon>
        <taxon>Pseudomonadaceae</taxon>
        <taxon>Pseudomonas</taxon>
    </lineage>
</organism>